<dbReference type="AlphaFoldDB" id="A0AA38NVC6"/>
<protein>
    <submittedName>
        <fullName evidence="1">Uncharacterized protein</fullName>
    </submittedName>
</protein>
<name>A0AA38NVC6_9AGAR</name>
<evidence type="ECO:0000313" key="1">
    <source>
        <dbReference type="EMBL" id="KAJ3831246.1"/>
    </source>
</evidence>
<reference evidence="1" key="1">
    <citation type="submission" date="2022-08" db="EMBL/GenBank/DDBJ databases">
        <authorList>
            <consortium name="DOE Joint Genome Institute"/>
            <person name="Min B."/>
            <person name="Riley R."/>
            <person name="Sierra-Patev S."/>
            <person name="Naranjo-Ortiz M."/>
            <person name="Looney B."/>
            <person name="Konkel Z."/>
            <person name="Slot J.C."/>
            <person name="Sakamoto Y."/>
            <person name="Steenwyk J.L."/>
            <person name="Rokas A."/>
            <person name="Carro J."/>
            <person name="Camarero S."/>
            <person name="Ferreira P."/>
            <person name="Molpeceres G."/>
            <person name="Ruiz-Duenas F.J."/>
            <person name="Serrano A."/>
            <person name="Henrissat B."/>
            <person name="Drula E."/>
            <person name="Hughes K.W."/>
            <person name="Mata J.L."/>
            <person name="Ishikawa N.K."/>
            <person name="Vargas-Isla R."/>
            <person name="Ushijima S."/>
            <person name="Smith C.A."/>
            <person name="Ahrendt S."/>
            <person name="Andreopoulos W."/>
            <person name="He G."/>
            <person name="Labutti K."/>
            <person name="Lipzen A."/>
            <person name="Ng V."/>
            <person name="Sandor L."/>
            <person name="Barry K."/>
            <person name="Martinez A.T."/>
            <person name="Xiao Y."/>
            <person name="Gibbons J.G."/>
            <person name="Terashima K."/>
            <person name="Hibbett D.S."/>
            <person name="Grigoriev I.V."/>
        </authorList>
    </citation>
    <scope>NUCLEOTIDE SEQUENCE</scope>
    <source>
        <strain evidence="1">TFB9207</strain>
    </source>
</reference>
<accession>A0AA38NVC6</accession>
<keyword evidence="2" id="KW-1185">Reference proteome</keyword>
<proteinExistence type="predicted"/>
<dbReference type="Proteomes" id="UP001163846">
    <property type="component" value="Unassembled WGS sequence"/>
</dbReference>
<gene>
    <name evidence="1" type="ORF">F5878DRAFT_647807</name>
</gene>
<evidence type="ECO:0000313" key="2">
    <source>
        <dbReference type="Proteomes" id="UP001163846"/>
    </source>
</evidence>
<dbReference type="EMBL" id="MU807652">
    <property type="protein sequence ID" value="KAJ3831246.1"/>
    <property type="molecule type" value="Genomic_DNA"/>
</dbReference>
<organism evidence="1 2">
    <name type="scientific">Lentinula raphanica</name>
    <dbReference type="NCBI Taxonomy" id="153919"/>
    <lineage>
        <taxon>Eukaryota</taxon>
        <taxon>Fungi</taxon>
        <taxon>Dikarya</taxon>
        <taxon>Basidiomycota</taxon>
        <taxon>Agaricomycotina</taxon>
        <taxon>Agaricomycetes</taxon>
        <taxon>Agaricomycetidae</taxon>
        <taxon>Agaricales</taxon>
        <taxon>Marasmiineae</taxon>
        <taxon>Omphalotaceae</taxon>
        <taxon>Lentinula</taxon>
    </lineage>
</organism>
<feature type="non-terminal residue" evidence="1">
    <location>
        <position position="148"/>
    </location>
</feature>
<comment type="caution">
    <text evidence="1">The sequence shown here is derived from an EMBL/GenBank/DDBJ whole genome shotgun (WGS) entry which is preliminary data.</text>
</comment>
<sequence length="148" mass="17241">MIITYFPKRKNEPLRSEMKTNLNVQQLCPAPLTDDYSQPWLYNLPPKPLIPLELLATDPMVQRLESISAWSTLLLEEQKASIEFTRQNIQSLAQLLDDDKEMFHLRQFIQKLDNTCFACKELAWNPHIEWHGYAGYSRVLGRVPSPGR</sequence>